<dbReference type="InterPro" id="IPR050950">
    <property type="entry name" value="HTH-type_LysR_regulators"/>
</dbReference>
<evidence type="ECO:0000313" key="6">
    <source>
        <dbReference type="EMBL" id="RNB89657.1"/>
    </source>
</evidence>
<dbReference type="InterPro" id="IPR036390">
    <property type="entry name" value="WH_DNA-bd_sf"/>
</dbReference>
<dbReference type="InterPro" id="IPR036388">
    <property type="entry name" value="WH-like_DNA-bd_sf"/>
</dbReference>
<evidence type="ECO:0000259" key="5">
    <source>
        <dbReference type="PROSITE" id="PS50931"/>
    </source>
</evidence>
<dbReference type="GO" id="GO:0005829">
    <property type="term" value="C:cytosol"/>
    <property type="evidence" value="ECO:0007669"/>
    <property type="project" value="TreeGrafter"/>
</dbReference>
<gene>
    <name evidence="6" type="ORF">EDM56_10785</name>
</gene>
<dbReference type="Pfam" id="PF03466">
    <property type="entry name" value="LysR_substrate"/>
    <property type="match status" value="1"/>
</dbReference>
<keyword evidence="2" id="KW-0805">Transcription regulation</keyword>
<evidence type="ECO:0000256" key="4">
    <source>
        <dbReference type="ARBA" id="ARBA00023163"/>
    </source>
</evidence>
<keyword evidence="4" id="KW-0804">Transcription</keyword>
<dbReference type="Gene3D" id="3.40.190.290">
    <property type="match status" value="1"/>
</dbReference>
<dbReference type="GO" id="GO:0003677">
    <property type="term" value="F:DNA binding"/>
    <property type="evidence" value="ECO:0007669"/>
    <property type="project" value="UniProtKB-KW"/>
</dbReference>
<dbReference type="PANTHER" id="PTHR30419">
    <property type="entry name" value="HTH-TYPE TRANSCRIPTIONAL REGULATOR YBHD"/>
    <property type="match status" value="1"/>
</dbReference>
<evidence type="ECO:0000313" key="7">
    <source>
        <dbReference type="Proteomes" id="UP000271031"/>
    </source>
</evidence>
<accession>A0A3M8DRP9</accession>
<comment type="caution">
    <text evidence="6">The sequence shown here is derived from an EMBL/GenBank/DDBJ whole genome shotgun (WGS) entry which is preliminary data.</text>
</comment>
<proteinExistence type="inferred from homology"/>
<comment type="similarity">
    <text evidence="1">Belongs to the LysR transcriptional regulatory family.</text>
</comment>
<keyword evidence="3" id="KW-0238">DNA-binding</keyword>
<dbReference type="FunFam" id="1.10.10.10:FF:000001">
    <property type="entry name" value="LysR family transcriptional regulator"/>
    <property type="match status" value="1"/>
</dbReference>
<feature type="domain" description="HTH lysR-type" evidence="5">
    <location>
        <begin position="1"/>
        <end position="58"/>
    </location>
</feature>
<dbReference type="GO" id="GO:0003700">
    <property type="term" value="F:DNA-binding transcription factor activity"/>
    <property type="evidence" value="ECO:0007669"/>
    <property type="project" value="InterPro"/>
</dbReference>
<dbReference type="Proteomes" id="UP000271031">
    <property type="component" value="Unassembled WGS sequence"/>
</dbReference>
<protein>
    <submittedName>
        <fullName evidence="6">LysR family transcriptional regulator</fullName>
    </submittedName>
</protein>
<name>A0A3M8DRP9_9BACL</name>
<dbReference type="SUPFAM" id="SSF46785">
    <property type="entry name" value="Winged helix' DNA-binding domain"/>
    <property type="match status" value="1"/>
</dbReference>
<dbReference type="SUPFAM" id="SSF53850">
    <property type="entry name" value="Periplasmic binding protein-like II"/>
    <property type="match status" value="1"/>
</dbReference>
<dbReference type="CDD" id="cd05466">
    <property type="entry name" value="PBP2_LTTR_substrate"/>
    <property type="match status" value="1"/>
</dbReference>
<dbReference type="OrthoDB" id="63123at2"/>
<dbReference type="Pfam" id="PF00126">
    <property type="entry name" value="HTH_1"/>
    <property type="match status" value="1"/>
</dbReference>
<dbReference type="Gene3D" id="1.10.10.10">
    <property type="entry name" value="Winged helix-like DNA-binding domain superfamily/Winged helix DNA-binding domain"/>
    <property type="match status" value="1"/>
</dbReference>
<dbReference type="EMBL" id="RHHQ01000008">
    <property type="protein sequence ID" value="RNB89657.1"/>
    <property type="molecule type" value="Genomic_DNA"/>
</dbReference>
<keyword evidence="7" id="KW-1185">Reference proteome</keyword>
<dbReference type="RefSeq" id="WP_122917912.1">
    <property type="nucleotide sequence ID" value="NZ_RHHQ01000008.1"/>
</dbReference>
<dbReference type="AlphaFoldDB" id="A0A3M8DRP9"/>
<evidence type="ECO:0000256" key="2">
    <source>
        <dbReference type="ARBA" id="ARBA00023015"/>
    </source>
</evidence>
<dbReference type="PRINTS" id="PR00039">
    <property type="entry name" value="HTHLYSR"/>
</dbReference>
<reference evidence="6 7" key="1">
    <citation type="submission" date="2018-10" db="EMBL/GenBank/DDBJ databases">
        <title>Phylogenomics of Brevibacillus.</title>
        <authorList>
            <person name="Dunlap C."/>
        </authorList>
    </citation>
    <scope>NUCLEOTIDE SEQUENCE [LARGE SCALE GENOMIC DNA]</scope>
    <source>
        <strain evidence="6 7">JCM 15716</strain>
    </source>
</reference>
<organism evidence="6 7">
    <name type="scientific">Brevibacillus fluminis</name>
    <dbReference type="NCBI Taxonomy" id="511487"/>
    <lineage>
        <taxon>Bacteria</taxon>
        <taxon>Bacillati</taxon>
        <taxon>Bacillota</taxon>
        <taxon>Bacilli</taxon>
        <taxon>Bacillales</taxon>
        <taxon>Paenibacillaceae</taxon>
        <taxon>Brevibacillus</taxon>
    </lineage>
</organism>
<dbReference type="InterPro" id="IPR000847">
    <property type="entry name" value="LysR_HTH_N"/>
</dbReference>
<sequence>MTLLQLQVFLCVVETGSFTKAAERLSMTQSGISHMISGLEEELGVALLSRSRKGSKMTEAGEKLWAHARAIMQHVDQIQDEMFAFRGLERGTLRIGTFPSVSARFLPSLMALFQVRYPGIELILFEGTNQEVRNWIHTGAVNVGFVSLPDQEFDTTPVMKDEMLLLLPADHELAGQAAVPVSQIAHDPFILTRAGCEGLVLSMFRPAVPQVKYEVQDTATILAMVKQGLGITILPQMALPDDRKGISAVRLDPPVYRHLGLAVQSSAAASPAVRTFIREAETFGCSLMAVTAQK</sequence>
<dbReference type="PROSITE" id="PS50931">
    <property type="entry name" value="HTH_LYSR"/>
    <property type="match status" value="1"/>
</dbReference>
<dbReference type="InterPro" id="IPR005119">
    <property type="entry name" value="LysR_subst-bd"/>
</dbReference>
<evidence type="ECO:0000256" key="3">
    <source>
        <dbReference type="ARBA" id="ARBA00023125"/>
    </source>
</evidence>
<evidence type="ECO:0000256" key="1">
    <source>
        <dbReference type="ARBA" id="ARBA00009437"/>
    </source>
</evidence>
<dbReference type="PANTHER" id="PTHR30419:SF24">
    <property type="entry name" value="HTH-TYPE TRANSCRIPTIONAL REGULATOR CZCR"/>
    <property type="match status" value="1"/>
</dbReference>